<accession>A0A2H0XA24</accession>
<dbReference type="AlphaFoldDB" id="A0A2H0XA24"/>
<reference evidence="2" key="1">
    <citation type="submission" date="2017-09" db="EMBL/GenBank/DDBJ databases">
        <title>Depth-based differentiation of microbial function through sediment-hosted aquifers and enrichment of novel symbionts in the deep terrestrial subsurface.</title>
        <authorList>
            <person name="Probst A.J."/>
            <person name="Ladd B."/>
            <person name="Jarett J.K."/>
            <person name="Geller-Mcgrath D.E."/>
            <person name="Sieber C.M.K."/>
            <person name="Emerson J.B."/>
            <person name="Anantharaman K."/>
            <person name="Thomas B.C."/>
            <person name="Malmstrom R."/>
            <person name="Stieglmeier M."/>
            <person name="Klingl A."/>
            <person name="Woyke T."/>
            <person name="Ryan C.M."/>
            <person name="Banfield J.F."/>
        </authorList>
    </citation>
    <scope>NUCLEOTIDE SEQUENCE [LARGE SCALE GENOMIC DNA]</scope>
</reference>
<protein>
    <recommendedName>
        <fullName evidence="3">Nucleotidyl transferase AbiEii/AbiGii toxin family protein</fullName>
    </recommendedName>
</protein>
<evidence type="ECO:0000313" key="1">
    <source>
        <dbReference type="EMBL" id="PIS21787.1"/>
    </source>
</evidence>
<dbReference type="Pfam" id="PF08843">
    <property type="entry name" value="AbiEii"/>
    <property type="match status" value="1"/>
</dbReference>
<organism evidence="1 2">
    <name type="scientific">candidate division WWE3 bacterium CG08_land_8_20_14_0_20_41_15</name>
    <dbReference type="NCBI Taxonomy" id="1975086"/>
    <lineage>
        <taxon>Bacteria</taxon>
        <taxon>Katanobacteria</taxon>
    </lineage>
</organism>
<name>A0A2H0XA24_UNCKA</name>
<gene>
    <name evidence="1" type="ORF">COT51_00905</name>
</gene>
<sequence length="208" mass="23798">MSKLHFELLDEKRKEVFLKLKEFRNVGLLGGGTAIALQIGHRKSFDFDVLSNAPIKKDLLRKVSSAFSSHKVEVLIDSMEELTVILDSEVKITFLFYPFKPLHKEVTTDSLSLLNLKDLVSNKAYAIGRRGTWRDYVDVYFLIKAGISLEKVIEEAEIRFDGNFSEKLFLEQLTYFGDIKDFTIDFADKEISSEEIMNFLGSEVKGLL</sequence>
<dbReference type="Proteomes" id="UP000231098">
    <property type="component" value="Unassembled WGS sequence"/>
</dbReference>
<evidence type="ECO:0000313" key="2">
    <source>
        <dbReference type="Proteomes" id="UP000231098"/>
    </source>
</evidence>
<dbReference type="EMBL" id="PEYV01000017">
    <property type="protein sequence ID" value="PIS21787.1"/>
    <property type="molecule type" value="Genomic_DNA"/>
</dbReference>
<evidence type="ECO:0008006" key="3">
    <source>
        <dbReference type="Google" id="ProtNLM"/>
    </source>
</evidence>
<comment type="caution">
    <text evidence="1">The sequence shown here is derived from an EMBL/GenBank/DDBJ whole genome shotgun (WGS) entry which is preliminary data.</text>
</comment>
<proteinExistence type="predicted"/>
<dbReference type="InterPro" id="IPR014942">
    <property type="entry name" value="AbiEii"/>
</dbReference>